<feature type="region of interest" description="Disordered" evidence="2">
    <location>
        <begin position="977"/>
        <end position="1001"/>
    </location>
</feature>
<feature type="compositionally biased region" description="Polar residues" evidence="2">
    <location>
        <begin position="48"/>
        <end position="60"/>
    </location>
</feature>
<feature type="compositionally biased region" description="Polar residues" evidence="2">
    <location>
        <begin position="978"/>
        <end position="997"/>
    </location>
</feature>
<feature type="region of interest" description="Disordered" evidence="2">
    <location>
        <begin position="407"/>
        <end position="427"/>
    </location>
</feature>
<feature type="compositionally biased region" description="Polar residues" evidence="2">
    <location>
        <begin position="115"/>
        <end position="124"/>
    </location>
</feature>
<feature type="compositionally biased region" description="Basic and acidic residues" evidence="2">
    <location>
        <begin position="792"/>
        <end position="803"/>
    </location>
</feature>
<feature type="compositionally biased region" description="Low complexity" evidence="2">
    <location>
        <begin position="155"/>
        <end position="169"/>
    </location>
</feature>
<feature type="region of interest" description="Disordered" evidence="2">
    <location>
        <begin position="783"/>
        <end position="803"/>
    </location>
</feature>
<evidence type="ECO:0000313" key="3">
    <source>
        <dbReference type="EMBL" id="CDW83558.1"/>
    </source>
</evidence>
<dbReference type="Proteomes" id="UP000039865">
    <property type="component" value="Unassembled WGS sequence"/>
</dbReference>
<protein>
    <submittedName>
        <fullName evidence="3">Uncharacterized protein</fullName>
    </submittedName>
</protein>
<feature type="compositionally biased region" description="Basic and acidic residues" evidence="2">
    <location>
        <begin position="211"/>
        <end position="221"/>
    </location>
</feature>
<feature type="compositionally biased region" description="Basic and acidic residues" evidence="2">
    <location>
        <begin position="125"/>
        <end position="151"/>
    </location>
</feature>
<keyword evidence="1" id="KW-0175">Coiled coil</keyword>
<feature type="region of interest" description="Disordered" evidence="2">
    <location>
        <begin position="211"/>
        <end position="258"/>
    </location>
</feature>
<feature type="region of interest" description="Disordered" evidence="2">
    <location>
        <begin position="1"/>
        <end position="34"/>
    </location>
</feature>
<evidence type="ECO:0000313" key="4">
    <source>
        <dbReference type="Proteomes" id="UP000039865"/>
    </source>
</evidence>
<evidence type="ECO:0000256" key="1">
    <source>
        <dbReference type="SAM" id="Coils"/>
    </source>
</evidence>
<dbReference type="EMBL" id="CCKQ01011957">
    <property type="protein sequence ID" value="CDW83558.1"/>
    <property type="molecule type" value="Genomic_DNA"/>
</dbReference>
<reference evidence="3 4" key="1">
    <citation type="submission" date="2014-06" db="EMBL/GenBank/DDBJ databases">
        <authorList>
            <person name="Swart Estienne"/>
        </authorList>
    </citation>
    <scope>NUCLEOTIDE SEQUENCE [LARGE SCALE GENOMIC DNA]</scope>
    <source>
        <strain evidence="3 4">130c</strain>
    </source>
</reference>
<accession>A0A078ARR3</accession>
<evidence type="ECO:0000256" key="2">
    <source>
        <dbReference type="SAM" id="MobiDB-lite"/>
    </source>
</evidence>
<feature type="compositionally biased region" description="Basic and acidic residues" evidence="2">
    <location>
        <begin position="407"/>
        <end position="417"/>
    </location>
</feature>
<keyword evidence="4" id="KW-1185">Reference proteome</keyword>
<organism evidence="3 4">
    <name type="scientific">Stylonychia lemnae</name>
    <name type="common">Ciliate</name>
    <dbReference type="NCBI Taxonomy" id="5949"/>
    <lineage>
        <taxon>Eukaryota</taxon>
        <taxon>Sar</taxon>
        <taxon>Alveolata</taxon>
        <taxon>Ciliophora</taxon>
        <taxon>Intramacronucleata</taxon>
        <taxon>Spirotrichea</taxon>
        <taxon>Stichotrichia</taxon>
        <taxon>Sporadotrichida</taxon>
        <taxon>Oxytrichidae</taxon>
        <taxon>Stylonychinae</taxon>
        <taxon>Stylonychia</taxon>
    </lineage>
</organism>
<feature type="region of interest" description="Disordered" evidence="2">
    <location>
        <begin position="48"/>
        <end position="180"/>
    </location>
</feature>
<feature type="compositionally biased region" description="Polar residues" evidence="2">
    <location>
        <begin position="9"/>
        <end position="23"/>
    </location>
</feature>
<gene>
    <name evidence="3" type="primary">Contig17882.g19008</name>
    <name evidence="3" type="ORF">STYLEM_12606</name>
</gene>
<sequence length="1015" mass="122247">MNREEVLITRNQQKYPTQEQSQKPYKDENLMKPQQTFITTNIKTNVSQQIDESLPKQQNLELKKEQPSSQKNKPISAVYQQKQPKFKQQLQQSKQMQKQQKTTTPQKQQKSLQSRPQVQEQIYQSEEKQPKPRDSQRQYKGKNIQECKHLDLGVSSQKQESQETQESKSFNQQQAEVPIKKIDLSECVSESMKKKIQQHQAFMKEKIHEQKDINLEEEKQAPRIQLNPEEETKQIPLKHKVSPILQSRGDEEPTGQADWASFDFTEEAERQKQKRDDELLSEQNLFPKFKLEDNTENIMNQQFHYPPAHQNLLQKQEMIREQNLKNQRKSPKKEEEFCQGFSLIDKMKFALYNKVYKMIEEQKLIDNPEEIVSQGFKTIQGGKNLMKRMEVAMKKVLEQKKQECLQRKDLKEQETHVRQPSPERIQEGQELLQLRPDRTEEQFKQKQRDINLELIKNKSRRRQRKEDLDFRKQSNLDSEHDEINGWRFQKDRTQIKDNLECGDLACLFDESNVQEVIEPYKMPKQEFKPIQQKFQRKTQIPKKRFIYRPKQVKEEIKVNYPKGNTSFKKKQPRLEIDFRKQSELDSEHDEINGWRFQKDRTQIKDNLEQGDLECLFDESNVQETVQPYVIPKQQIITELSKPIQRQKKIFKTRKIQRQPAKDKQIDSNYKQIGRWRFQIDRSKIFDGFEQGDLENLFDESNVCDTIEDYSKVQKRKIEENYEVLNGWRFQKDRSGINDYFEEGDLANLFDESNVQARIVIPWEPLYQEDLDYKEKLRARNLKKNNKRRRLAKQKDRERLEHEESQRYSLRGYDLFGDPMNLSHKTMCTSEDHLLIERESKLNQFFNRQQKLEKPNQEERLRQSQLDKEKARAKKEQEVLKQRIQLIEKQNKFDRDQQMKQKQIMIEKPKLTLNQKKKIKRKERKLRLKNQERFWESLENAQIDEGQFENEMQQQNVSRFDFQANQRQKQPQYLKEQMENQQRLVKSGESQINQNDFGGQNPVVNLRRQNLVQVFM</sequence>
<feature type="coiled-coil region" evidence="1">
    <location>
        <begin position="853"/>
        <end position="889"/>
    </location>
</feature>
<name>A0A078ARR3_STYLE</name>
<dbReference type="InParanoid" id="A0A078ARR3"/>
<dbReference type="AlphaFoldDB" id="A0A078ARR3"/>
<proteinExistence type="predicted"/>
<feature type="compositionally biased region" description="Low complexity" evidence="2">
    <location>
        <begin position="80"/>
        <end position="114"/>
    </location>
</feature>